<dbReference type="Gene3D" id="3.30.470.10">
    <property type="match status" value="1"/>
</dbReference>
<accession>K9AME2</accession>
<comment type="caution">
    <text evidence="1">The sequence shown here is derived from an EMBL/GenBank/DDBJ whole genome shotgun (WGS) entry which is preliminary data.</text>
</comment>
<dbReference type="OrthoDB" id="2407490at2"/>
<dbReference type="InterPro" id="IPR043132">
    <property type="entry name" value="BCAT-like_C"/>
</dbReference>
<dbReference type="EMBL" id="AMSQ01000006">
    <property type="protein sequence ID" value="EKU48553.1"/>
    <property type="molecule type" value="Genomic_DNA"/>
</dbReference>
<dbReference type="STRING" id="1229783.C273_05060"/>
<dbReference type="InterPro" id="IPR043131">
    <property type="entry name" value="BCAT-like_N"/>
</dbReference>
<dbReference type="Pfam" id="PF01063">
    <property type="entry name" value="Aminotran_4"/>
    <property type="match status" value="1"/>
</dbReference>
<organism evidence="1 2">
    <name type="scientific">Staphylococcus massiliensis S46</name>
    <dbReference type="NCBI Taxonomy" id="1229783"/>
    <lineage>
        <taxon>Bacteria</taxon>
        <taxon>Bacillati</taxon>
        <taxon>Bacillota</taxon>
        <taxon>Bacilli</taxon>
        <taxon>Bacillales</taxon>
        <taxon>Staphylococcaceae</taxon>
        <taxon>Staphylococcus</taxon>
    </lineage>
</organism>
<dbReference type="Proteomes" id="UP000009885">
    <property type="component" value="Unassembled WGS sequence"/>
</dbReference>
<dbReference type="GO" id="GO:0016829">
    <property type="term" value="F:lyase activity"/>
    <property type="evidence" value="ECO:0007669"/>
    <property type="project" value="UniProtKB-KW"/>
</dbReference>
<dbReference type="SUPFAM" id="SSF56752">
    <property type="entry name" value="D-aminoacid aminotransferase-like PLP-dependent enzymes"/>
    <property type="match status" value="1"/>
</dbReference>
<dbReference type="eggNOG" id="COG0115">
    <property type="taxonomic scope" value="Bacteria"/>
</dbReference>
<evidence type="ECO:0000313" key="1">
    <source>
        <dbReference type="EMBL" id="EKU48553.1"/>
    </source>
</evidence>
<dbReference type="PATRIC" id="fig|1229783.3.peg.1021"/>
<protein>
    <submittedName>
        <fullName evidence="1">Putative 4-amino-4-deoxychorismate lyase</fullName>
    </submittedName>
</protein>
<dbReference type="RefSeq" id="WP_009383118.1">
    <property type="nucleotide sequence ID" value="NZ_AMSQ01000006.1"/>
</dbReference>
<dbReference type="InterPro" id="IPR036038">
    <property type="entry name" value="Aminotransferase-like"/>
</dbReference>
<gene>
    <name evidence="1" type="ORF">C273_05060</name>
</gene>
<keyword evidence="2" id="KW-1185">Reference proteome</keyword>
<evidence type="ECO:0000313" key="2">
    <source>
        <dbReference type="Proteomes" id="UP000009885"/>
    </source>
</evidence>
<keyword evidence="1" id="KW-0456">Lyase</keyword>
<dbReference type="AlphaFoldDB" id="K9AME2"/>
<reference evidence="1 2" key="1">
    <citation type="journal article" date="2013" name="Genome Announc.">
        <title>Genome Sequence of Staphylococcus massiliensis Strain S46, Isolated from the Surface of Healthy Human Skin.</title>
        <authorList>
            <person name="Srivastav R."/>
            <person name="Singh A."/>
            <person name="Jangir P.K."/>
            <person name="Kumari C."/>
            <person name="Muduli S."/>
            <person name="Sharma R."/>
        </authorList>
    </citation>
    <scope>NUCLEOTIDE SEQUENCE [LARGE SCALE GENOMIC DNA]</scope>
    <source>
        <strain evidence="1 2">S46</strain>
    </source>
</reference>
<dbReference type="Gene3D" id="3.20.10.10">
    <property type="entry name" value="D-amino Acid Aminotransferase, subunit A, domain 2"/>
    <property type="match status" value="1"/>
</dbReference>
<dbReference type="InterPro" id="IPR001544">
    <property type="entry name" value="Aminotrans_IV"/>
</dbReference>
<name>K9AME2_9STAP</name>
<sequence>MHVIETMRIEDKHIPRFDLHQRRIRQAAHYFDIPFQEEAFQSEVEAVLNQIQDDAIYRLKVTLDQDGRLESAFQRMQPTAYLTATYGELNENVASWKRTYKTSERAHLAFDQPTDLILLYDANDKVLEFNIGNVAIEEDQNVYTPVYEGDFLNGCMRQALLNDKKITERNYTITEIIDKIKQHKVKLYMLNSLREMVDVKLELKG</sequence>
<proteinExistence type="predicted"/>